<protein>
    <submittedName>
        <fullName evidence="1">Uncharacterized conserved protein</fullName>
    </submittedName>
</protein>
<dbReference type="AlphaFoldDB" id="Q1MR03"/>
<evidence type="ECO:0000313" key="2">
    <source>
        <dbReference type="Proteomes" id="UP000002430"/>
    </source>
</evidence>
<accession>Q1MR03</accession>
<dbReference type="EMBL" id="AM180252">
    <property type="protein sequence ID" value="CAJ54573.1"/>
    <property type="molecule type" value="Genomic_DNA"/>
</dbReference>
<dbReference type="GO" id="GO:0016884">
    <property type="term" value="F:carbon-nitrogen ligase activity, with glutamine as amido-N-donor"/>
    <property type="evidence" value="ECO:0007669"/>
    <property type="project" value="InterPro"/>
</dbReference>
<dbReference type="PANTHER" id="PTHR28055:SF1">
    <property type="entry name" value="ALTERED INHERITANCE OF MITOCHONDRIA PROTEIN 41, MITOCHONDRIAL"/>
    <property type="match status" value="1"/>
</dbReference>
<dbReference type="InterPro" id="IPR042184">
    <property type="entry name" value="YqeY/Aim41_N"/>
</dbReference>
<organism evidence="1 2">
    <name type="scientific">Lawsonia intracellularis (strain PHE/MN1-00)</name>
    <dbReference type="NCBI Taxonomy" id="363253"/>
    <lineage>
        <taxon>Bacteria</taxon>
        <taxon>Pseudomonadati</taxon>
        <taxon>Thermodesulfobacteriota</taxon>
        <taxon>Desulfovibrionia</taxon>
        <taxon>Desulfovibrionales</taxon>
        <taxon>Desulfovibrionaceae</taxon>
        <taxon>Lawsonia</taxon>
    </lineage>
</organism>
<gene>
    <name evidence="1" type="ordered locus">LI0519</name>
</gene>
<dbReference type="SUPFAM" id="SSF89095">
    <property type="entry name" value="GatB/YqeY motif"/>
    <property type="match status" value="1"/>
</dbReference>
<dbReference type="InterPro" id="IPR023168">
    <property type="entry name" value="GatB_Yqey_C_2"/>
</dbReference>
<name>Q1MR03_LAWIP</name>
<dbReference type="Proteomes" id="UP000002430">
    <property type="component" value="Chromosome"/>
</dbReference>
<proteinExistence type="predicted"/>
<dbReference type="HOGENOM" id="CLU_079430_2_2_7"/>
<dbReference type="InterPro" id="IPR019004">
    <property type="entry name" value="YqeY/Aim41"/>
</dbReference>
<dbReference type="Gene3D" id="1.10.10.410">
    <property type="match status" value="1"/>
</dbReference>
<dbReference type="eggNOG" id="COG1610">
    <property type="taxonomic scope" value="Bacteria"/>
</dbReference>
<sequence length="155" mass="17924">MRAHMSLIEHIEKNYLSAYKSKDQIHLNVLRLLKTALKHLQVELKRPITDSELLNLIQRQVKQRQDAIEQFYAAGRLDLVSKESAELDILKTYLPEQLTSEELEQVVDNTLNFLGVTKMSDMGRVIQYILSQYNGKVSGKMVSEVVKVKFQAMFQ</sequence>
<dbReference type="InterPro" id="IPR003789">
    <property type="entry name" value="Asn/Gln_tRNA_amidoTrase-B-like"/>
</dbReference>
<keyword evidence="2" id="KW-1185">Reference proteome</keyword>
<dbReference type="Gene3D" id="1.10.1510.10">
    <property type="entry name" value="Uncharacterised protein YqeY/AIM41 PF09424, N-terminal domain"/>
    <property type="match status" value="1"/>
</dbReference>
<dbReference type="PANTHER" id="PTHR28055">
    <property type="entry name" value="ALTERED INHERITANCE OF MITOCHONDRIA PROTEIN 41, MITOCHONDRIAL"/>
    <property type="match status" value="1"/>
</dbReference>
<dbReference type="KEGG" id="lip:LI0519"/>
<dbReference type="Pfam" id="PF09424">
    <property type="entry name" value="YqeY"/>
    <property type="match status" value="1"/>
</dbReference>
<reference evidence="1 2" key="1">
    <citation type="submission" date="2005-11" db="EMBL/GenBank/DDBJ databases">
        <title>The complete genome sequence of Lawsonia intracellularis: the causative agent of proliferative enteropathy.</title>
        <authorList>
            <person name="Kaur K."/>
            <person name="Zhang Q."/>
            <person name="Beckler D."/>
            <person name="Munir S."/>
            <person name="Li L."/>
            <person name="Kinsley K."/>
            <person name="Herron L."/>
            <person name="Peterson A."/>
            <person name="May B."/>
            <person name="Singh S."/>
            <person name="Gebhart C."/>
            <person name="Kapur V."/>
        </authorList>
    </citation>
    <scope>NUCLEOTIDE SEQUENCE [LARGE SCALE GENOMIC DNA]</scope>
    <source>
        <strain evidence="1 2">PHE/MN1-00</strain>
    </source>
</reference>
<evidence type="ECO:0000313" key="1">
    <source>
        <dbReference type="EMBL" id="CAJ54573.1"/>
    </source>
</evidence>